<gene>
    <name evidence="3" type="ORF">LOD99_14061</name>
</gene>
<dbReference type="Gene3D" id="1.25.40.10">
    <property type="entry name" value="Tetratricopeptide repeat domain"/>
    <property type="match status" value="1"/>
</dbReference>
<proteinExistence type="predicted"/>
<dbReference type="Pfam" id="PF12733">
    <property type="entry name" value="Cadherin-like"/>
    <property type="match status" value="2"/>
</dbReference>
<feature type="compositionally biased region" description="Low complexity" evidence="1">
    <location>
        <begin position="895"/>
        <end position="913"/>
    </location>
</feature>
<organism evidence="3 4">
    <name type="scientific">Oopsacas minuta</name>
    <dbReference type="NCBI Taxonomy" id="111878"/>
    <lineage>
        <taxon>Eukaryota</taxon>
        <taxon>Metazoa</taxon>
        <taxon>Porifera</taxon>
        <taxon>Hexactinellida</taxon>
        <taxon>Hexasterophora</taxon>
        <taxon>Lyssacinosida</taxon>
        <taxon>Leucopsacidae</taxon>
        <taxon>Oopsacas</taxon>
    </lineage>
</organism>
<dbReference type="AlphaFoldDB" id="A0AAV7KKI3"/>
<sequence>MDDCNLEQLSITPGSLSPSFHQDVLEYSSTLDSRVQSVALSLRARDAAASYSITGQGVEGKSVTLTEGVTSLIKVEVVADDGTTKKLYSLNLKRLSSSDASLSSLCAVGGYSLVPGFSHDVTSYECHVPSACQLLELSATAPDPKTVIALSSTPIPLNLGLTNIQVVSTAPDGNSKMMYSISVYRQEIPIIISTLAVLSSQLPRCSFCLSLVHIPYNTLSAGTAFKFCYECIRLLTRTNKENPIDGTPLTGDWLQYCTDVENKLSCTKVGPISPLTEPVCMSELTSKWMSKREGLKSEQTDICKSCSKKIPSQDIEIHELYICSSKYPPKSLEHNIQVQAWQKQLCSFLTDTESSEFISAAKQQEQLYLESLPTVYNDSYKYAAGSSPLATIQLAASLYASAVKTKPKSWEAHMGLGRVMEERFYAGDVFGLKVGTIAKSVEDEDDDEGVGAGVIKEAVESGKQEEFEGLCRQIGVGPDAPLALQLKAVEQEYQSLKESGKQSEAEYVQSLYGWKSKHSHRAGGSKVGFSDEGPLGKARIKYTDAVSIAPGEHGPRFRLGRLLLDLGDAESAIVHLQTALSAKPLHQETRFCLGIAWLRAGPVDLLKQAARLVIEGITQVLLTEADRECSSPLPAPLSPPSLHCDIFPCWHTSITLIRSCMDLSVYLSASPTPDAPSSETCLLWGSYLASRAMQRILSRKETYTSMMWSLLETHSLLLNSLIQSNAARDTVFMRCQQLTGLLSVCGLEASSSLADIKLKTSQQAAIMRPCSTQVLGMLGDAQLGKSDTDTDRQTALLSQAELSFRAALECIGKSFGNKEPPSFLEKQDWWVDRKKEEAAKLQSKSVSAGKSTIGLVKPAVGRGAGSVSSKTTTGVPRPGPKASTKVPIKPSAGATKPVPTQTKTTTNKQQQPVSKPGVKNVATLGQLKTTGSTAKPQATAPSHVTVIPTEPANEEIKIEEIPTAPINAKTYHPFLGLARVLSRQNNSDTLQETKSMYSQAIELCPGLHDAYIELADLLIKNSPLEAVDVYLKYPFPDTPTFDDAYLYGEIVRILLKEGQYDDVRLVPNMIHLGKIMGIGMLEKYVKILEDKFKTKALMQVYAGVHGKDVEDPGLVQFFRFKCWI</sequence>
<protein>
    <recommendedName>
        <fullName evidence="2">Cadherin-like beta-sandwich-like domain-containing protein</fullName>
    </recommendedName>
</protein>
<feature type="domain" description="Cadherin-like beta-sandwich-like" evidence="2">
    <location>
        <begin position="7"/>
        <end position="94"/>
    </location>
</feature>
<keyword evidence="4" id="KW-1185">Reference proteome</keyword>
<feature type="domain" description="Cadherin-like beta-sandwich-like" evidence="2">
    <location>
        <begin position="114"/>
        <end position="186"/>
    </location>
</feature>
<dbReference type="EMBL" id="JAKMXF010000033">
    <property type="protein sequence ID" value="KAI6660476.1"/>
    <property type="molecule type" value="Genomic_DNA"/>
</dbReference>
<evidence type="ECO:0000313" key="4">
    <source>
        <dbReference type="Proteomes" id="UP001165289"/>
    </source>
</evidence>
<name>A0AAV7KKI3_9METZ</name>
<reference evidence="3 4" key="1">
    <citation type="journal article" date="2023" name="BMC Biol.">
        <title>The compact genome of the sponge Oopsacas minuta (Hexactinellida) is lacking key metazoan core genes.</title>
        <authorList>
            <person name="Santini S."/>
            <person name="Schenkelaars Q."/>
            <person name="Jourda C."/>
            <person name="Duchesne M."/>
            <person name="Belahbib H."/>
            <person name="Rocher C."/>
            <person name="Selva M."/>
            <person name="Riesgo A."/>
            <person name="Vervoort M."/>
            <person name="Leys S.P."/>
            <person name="Kodjabachian L."/>
            <person name="Le Bivic A."/>
            <person name="Borchiellini C."/>
            <person name="Claverie J.M."/>
            <person name="Renard E."/>
        </authorList>
    </citation>
    <scope>NUCLEOTIDE SEQUENCE [LARGE SCALE GENOMIC DNA]</scope>
    <source>
        <strain evidence="3">SPO-2</strain>
    </source>
</reference>
<accession>A0AAV7KKI3</accession>
<dbReference type="InterPro" id="IPR025883">
    <property type="entry name" value="Cadherin-like_domain"/>
</dbReference>
<dbReference type="Proteomes" id="UP001165289">
    <property type="component" value="Unassembled WGS sequence"/>
</dbReference>
<comment type="caution">
    <text evidence="3">The sequence shown here is derived from an EMBL/GenBank/DDBJ whole genome shotgun (WGS) entry which is preliminary data.</text>
</comment>
<evidence type="ECO:0000256" key="1">
    <source>
        <dbReference type="SAM" id="MobiDB-lite"/>
    </source>
</evidence>
<evidence type="ECO:0000259" key="2">
    <source>
        <dbReference type="Pfam" id="PF12733"/>
    </source>
</evidence>
<dbReference type="SUPFAM" id="SSF48452">
    <property type="entry name" value="TPR-like"/>
    <property type="match status" value="1"/>
</dbReference>
<feature type="region of interest" description="Disordered" evidence="1">
    <location>
        <begin position="860"/>
        <end position="916"/>
    </location>
</feature>
<evidence type="ECO:0000313" key="3">
    <source>
        <dbReference type="EMBL" id="KAI6660476.1"/>
    </source>
</evidence>
<dbReference type="InterPro" id="IPR011990">
    <property type="entry name" value="TPR-like_helical_dom_sf"/>
</dbReference>